<protein>
    <submittedName>
        <fullName evidence="2">C-type lectin domain-containing protein</fullName>
    </submittedName>
</protein>
<evidence type="ECO:0000313" key="2">
    <source>
        <dbReference type="WBParaSite" id="RSKR_0000804900.1"/>
    </source>
</evidence>
<accession>A0AC35U720</accession>
<sequence length="1466" mass="168116">MTCINILLGLLLAKAAFAVSIHQPSPTLRATTTWISGPTNNKYQFHNGWQSWLNAREFCLSQNADLASINNNAELQWILKHFSNDITTIEERIVQIGLFHSSDNESKWKWADKDSLDTSILKWKNEVPFNSSKKCSVLLVNERKIETVECDSSIILPDKPTRFICERSNEEHIEHEKANNPLWEKFEQILSFLGISNEPTVEIKKASGTKTFYDDLSYDSREETNATRNILEKTTDLIKVELKEDLSSNKVSKKQEINILTSDDIEGSGEGSGVNVEEVKPTVETTSIKLANATKELTMEKKIDNLKVSVNNQEQKKITEDDKIVNKANVNNKLPEPFDVNDKKANLVIDKLLPLTNSEIIVTETLRGEEDALIVATSDTTVAGDLRSNKSVYTTLDPVQQKSNEKISLAEKIVSSKEGRLVTENIKVVQITTIPPNSTLKVQVENNKNETVVENEEKIENLEEKITDFFKVLKKYLQTAQVKDLRSILDTKKPGVSITDHLKASLSVINQREVKQIAALEKLYTMGVNLQKVRQDALEKATDHNNAKQVIKDIEDELTNDLAKNLSAEFDHENGITSQEENGIKLKKVTTTEVEKEVVKEDELNVVSAKNEETNLLVNNNKTKIDQTIQKIKTITKEFVEKQKKDKKKTTVVENKIKNNNPNSLITFEGWNHKPTAEQERQFAELQKIRIKLDQDAYKVFENFGNTERTKKMMERIKQHELKKKKKSPKQSKPPMKKLREIPEAVEIEETDTLNSVDSLNQLEYANFYKNVEFVLIPYSLTRFGKVMTQPNSHLMFTEDDMESLHEINDIQGSSSSAIDVNNDAGSKNNYMPENDDESYDCFNDTENSIFDKPLPDHIRDIVNQHSDGDSVVMLNEIIQDSTSILNGVCLPDRQLSILHEDEEYESSDSEQETDVEIDKKILTPNNSTSSLPSTTPINISHDDTDPPMASYREMINGNFFNFNLTDGYGQSPSETLEKYYSKASGSTFKHQTPLFDNDPVDHEDEITIKEELEFGQIEQENGEIMNLIAKVFIDNDQYQSAYGIYINHSNGAPEYKFLVLTNKCIYIVSQYSRDAAEATEALPGSSSSNNAINFMANDDLLEEVIYTTHLIIPLKNINLINVTYDYQMLSFETDTLPFKIPKTNDGVKKFNVETANQFLGQKLLSDIKSILDESGIKKPEILIDNCIRNFFYAKFIEGECKLDTNVKIRHHSMIYWRQIAIVTKQSKDFQNLTANVIYRLKNSISWFSKSYTDWKDVFCELTVNQLFVFADSRGKQALFNFYIMEEFNDVNEATLEDSAMYGIEISFSNDKPTLQLAFKTHHEMSIWLNMMKELHFSASHKTLPEPTLCFFTDDMIYISTEMHDFLARGMMREFCKIPLSSILKVMYFHYENNNVIIIWRTNELFDCIFTRYFNEMERIIRAMNELYQITATDFQSFKNTDGGSYEFINQSLKVWANVWRENFTE</sequence>
<dbReference type="Proteomes" id="UP000095286">
    <property type="component" value="Unplaced"/>
</dbReference>
<reference evidence="2" key="1">
    <citation type="submission" date="2016-11" db="UniProtKB">
        <authorList>
            <consortium name="WormBaseParasite"/>
        </authorList>
    </citation>
    <scope>IDENTIFICATION</scope>
    <source>
        <strain evidence="2">KR3021</strain>
    </source>
</reference>
<evidence type="ECO:0000313" key="1">
    <source>
        <dbReference type="Proteomes" id="UP000095286"/>
    </source>
</evidence>
<organism evidence="1 2">
    <name type="scientific">Rhabditophanes sp. KR3021</name>
    <dbReference type="NCBI Taxonomy" id="114890"/>
    <lineage>
        <taxon>Eukaryota</taxon>
        <taxon>Metazoa</taxon>
        <taxon>Ecdysozoa</taxon>
        <taxon>Nematoda</taxon>
        <taxon>Chromadorea</taxon>
        <taxon>Rhabditida</taxon>
        <taxon>Tylenchina</taxon>
        <taxon>Panagrolaimomorpha</taxon>
        <taxon>Strongyloidoidea</taxon>
        <taxon>Alloionematidae</taxon>
        <taxon>Rhabditophanes</taxon>
    </lineage>
</organism>
<proteinExistence type="predicted"/>
<name>A0AC35U720_9BILA</name>
<dbReference type="WBParaSite" id="RSKR_0000804900.1">
    <property type="protein sequence ID" value="RSKR_0000804900.1"/>
    <property type="gene ID" value="RSKR_0000804900"/>
</dbReference>